<dbReference type="InterPro" id="IPR029063">
    <property type="entry name" value="SAM-dependent_MTases_sf"/>
</dbReference>
<dbReference type="EMBL" id="CP001655">
    <property type="protein sequence ID" value="ACT06441.1"/>
    <property type="molecule type" value="Genomic_DNA"/>
</dbReference>
<dbReference type="eggNOG" id="ENOG5033TNT">
    <property type="taxonomic scope" value="Bacteria"/>
</dbReference>
<dbReference type="OrthoDB" id="5430802at2"/>
<name>C6CF90_DICC1</name>
<dbReference type="Gene3D" id="3.40.50.150">
    <property type="entry name" value="Vaccinia Virus protein VP39"/>
    <property type="match status" value="1"/>
</dbReference>
<protein>
    <submittedName>
        <fullName evidence="1">Uncharacterized protein</fullName>
    </submittedName>
</protein>
<dbReference type="Proteomes" id="UP000002735">
    <property type="component" value="Chromosome"/>
</dbReference>
<sequence>MTELAENQPRKNIFNLRVVPWWTDGLSTFLNNVFKWYPALIDHPIQALEFGGGNSTFYLLGKGISVVTIENDDAYIKFLVDVSNSIGYKATSCDVNDFDKNQLSNFNLIVIKASNLAETNNIIHKNNWDFIVDDGISRKEVLQEIHNSSTNTIIILDNVEYCANWGRLDRSSAKPDLIKVYRDILRDKNWRNYIFEMPEGRDGRGSTDKTGWESPHRWLSAILWPTEHLFSELMVSNIGMPLVNMQGIEDRDIESLGERCAFDWKEMKWLSPSFPEELDLKLERKFD</sequence>
<evidence type="ECO:0000313" key="2">
    <source>
        <dbReference type="Proteomes" id="UP000002735"/>
    </source>
</evidence>
<organism evidence="1 2">
    <name type="scientific">Dickeya chrysanthemi (strain Ech1591)</name>
    <name type="common">Dickeya zeae (strain Ech1591)</name>
    <dbReference type="NCBI Taxonomy" id="561229"/>
    <lineage>
        <taxon>Bacteria</taxon>
        <taxon>Pseudomonadati</taxon>
        <taxon>Pseudomonadota</taxon>
        <taxon>Gammaproteobacteria</taxon>
        <taxon>Enterobacterales</taxon>
        <taxon>Pectobacteriaceae</taxon>
        <taxon>Dickeya</taxon>
    </lineage>
</organism>
<accession>C6CF90</accession>
<dbReference type="GeneID" id="45079691"/>
<reference evidence="1 2" key="1">
    <citation type="submission" date="2009-06" db="EMBL/GenBank/DDBJ databases">
        <title>Complete sequence of Dickeya zeae Ech1591.</title>
        <authorList>
            <consortium name="US DOE Joint Genome Institute"/>
            <person name="Lucas S."/>
            <person name="Copeland A."/>
            <person name="Lapidus A."/>
            <person name="Glavina del Rio T."/>
            <person name="Tice H."/>
            <person name="Bruce D."/>
            <person name="Goodwin L."/>
            <person name="Pitluck S."/>
            <person name="Chertkov O."/>
            <person name="Brettin T."/>
            <person name="Detter J.C."/>
            <person name="Han C."/>
            <person name="Larimer F."/>
            <person name="Land M."/>
            <person name="Hauser L."/>
            <person name="Kyrpides N."/>
            <person name="Ovchinnikova G."/>
            <person name="Balakrishnan V."/>
            <person name="Glasner J."/>
            <person name="Perna N.T."/>
        </authorList>
    </citation>
    <scope>NUCLEOTIDE SEQUENCE [LARGE SCALE GENOMIC DNA]</scope>
    <source>
        <strain evidence="1 2">Ech1591</strain>
    </source>
</reference>
<dbReference type="AlphaFoldDB" id="C6CF90"/>
<dbReference type="RefSeq" id="WP_012769313.1">
    <property type="nucleotide sequence ID" value="NC_012912.1"/>
</dbReference>
<dbReference type="HOGENOM" id="CLU_968857_0_0_6"/>
<proteinExistence type="predicted"/>
<dbReference type="KEGG" id="dze:Dd1591_1587"/>
<evidence type="ECO:0000313" key="1">
    <source>
        <dbReference type="EMBL" id="ACT06441.1"/>
    </source>
</evidence>
<gene>
    <name evidence="1" type="ordered locus">Dd1591_1587</name>
</gene>